<evidence type="ECO:0000313" key="3">
    <source>
        <dbReference type="Proteomes" id="UP001307849"/>
    </source>
</evidence>
<dbReference type="EMBL" id="JAVHJM010000014">
    <property type="protein sequence ID" value="KAK6498124.1"/>
    <property type="molecule type" value="Genomic_DNA"/>
</dbReference>
<organism evidence="2 3">
    <name type="scientific">Arthrobotrys conoides</name>
    <dbReference type="NCBI Taxonomy" id="74498"/>
    <lineage>
        <taxon>Eukaryota</taxon>
        <taxon>Fungi</taxon>
        <taxon>Dikarya</taxon>
        <taxon>Ascomycota</taxon>
        <taxon>Pezizomycotina</taxon>
        <taxon>Orbiliomycetes</taxon>
        <taxon>Orbiliales</taxon>
        <taxon>Orbiliaceae</taxon>
        <taxon>Arthrobotrys</taxon>
    </lineage>
</organism>
<accession>A0AAN8NFN6</accession>
<dbReference type="Proteomes" id="UP001307849">
    <property type="component" value="Unassembled WGS sequence"/>
</dbReference>
<comment type="caution">
    <text evidence="2">The sequence shown here is derived from an EMBL/GenBank/DDBJ whole genome shotgun (WGS) entry which is preliminary data.</text>
</comment>
<name>A0AAN8NFN6_9PEZI</name>
<protein>
    <submittedName>
        <fullName evidence="2">Uncharacterized protein</fullName>
    </submittedName>
</protein>
<gene>
    <name evidence="2" type="ORF">TWF506_004364</name>
</gene>
<sequence>MSFYTYNPPSSRHPNSSRSPAISDRNSGVRAGGRFSYPKNDRTFPRPIGNIVGDTRALYCDGGSEISFDERNEEPTRSTYVTPSSTNLVATADIMNFLFTSIQVQEGCKPLSCSLSALRVNSQSSTGSISQKDRDFASKKLSYYFDQAVLFVNAEDWVNSETCGIRAINIIFSAPGNMIPEIWSQRYAAVILLLISKSVAKDWESVAELEQLFEPDPSDQQSLRWYGICASLLACELFEDDQLDEAESRCQKILANSSHPWPEPPDLQQLLQCEEAYPLVTRQELDIVAYELLALIMAERGDMLEAGFYKSLAAPASPGVKEKKGSNDSLPDPTHRYSELWASIK</sequence>
<feature type="region of interest" description="Disordered" evidence="1">
    <location>
        <begin position="1"/>
        <end position="46"/>
    </location>
</feature>
<feature type="region of interest" description="Disordered" evidence="1">
    <location>
        <begin position="316"/>
        <end position="345"/>
    </location>
</feature>
<dbReference type="AlphaFoldDB" id="A0AAN8NFN6"/>
<proteinExistence type="predicted"/>
<reference evidence="2 3" key="1">
    <citation type="submission" date="2019-10" db="EMBL/GenBank/DDBJ databases">
        <authorList>
            <person name="Palmer J.M."/>
        </authorList>
    </citation>
    <scope>NUCLEOTIDE SEQUENCE [LARGE SCALE GENOMIC DNA]</scope>
    <source>
        <strain evidence="2 3">TWF506</strain>
    </source>
</reference>
<keyword evidence="3" id="KW-1185">Reference proteome</keyword>
<evidence type="ECO:0000256" key="1">
    <source>
        <dbReference type="SAM" id="MobiDB-lite"/>
    </source>
</evidence>
<evidence type="ECO:0000313" key="2">
    <source>
        <dbReference type="EMBL" id="KAK6498124.1"/>
    </source>
</evidence>
<feature type="compositionally biased region" description="Low complexity" evidence="1">
    <location>
        <begin position="7"/>
        <end position="20"/>
    </location>
</feature>